<evidence type="ECO:0000256" key="4">
    <source>
        <dbReference type="RuleBase" id="RU364012"/>
    </source>
</evidence>
<dbReference type="Proteomes" id="UP000636709">
    <property type="component" value="Unassembled WGS sequence"/>
</dbReference>
<keyword evidence="4" id="KW-0217">Developmental protein</keyword>
<dbReference type="GO" id="GO:0009908">
    <property type="term" value="P:flower development"/>
    <property type="evidence" value="ECO:0007669"/>
    <property type="project" value="UniProtKB-KW"/>
</dbReference>
<dbReference type="GO" id="GO:0030154">
    <property type="term" value="P:cell differentiation"/>
    <property type="evidence" value="ECO:0007669"/>
    <property type="project" value="UniProtKB-KW"/>
</dbReference>
<feature type="compositionally biased region" description="Basic and acidic residues" evidence="5">
    <location>
        <begin position="293"/>
        <end position="341"/>
    </location>
</feature>
<feature type="compositionally biased region" description="Basic and acidic residues" evidence="5">
    <location>
        <begin position="249"/>
        <end position="258"/>
    </location>
</feature>
<evidence type="ECO:0000256" key="1">
    <source>
        <dbReference type="ARBA" id="ARBA00008956"/>
    </source>
</evidence>
<gene>
    <name evidence="6" type="ORF">HU200_030991</name>
</gene>
<evidence type="ECO:0000256" key="2">
    <source>
        <dbReference type="ARBA" id="ARBA00022782"/>
    </source>
</evidence>
<comment type="caution">
    <text evidence="6">The sequence shown here is derived from an EMBL/GenBank/DDBJ whole genome shotgun (WGS) entry which is preliminary data.</text>
</comment>
<comment type="similarity">
    <text evidence="1 4">Belongs to the Frigida family.</text>
</comment>
<reference evidence="6" key="1">
    <citation type="submission" date="2020-07" db="EMBL/GenBank/DDBJ databases">
        <title>Genome sequence and genetic diversity analysis of an under-domesticated orphan crop, white fonio (Digitaria exilis).</title>
        <authorList>
            <person name="Bennetzen J.L."/>
            <person name="Chen S."/>
            <person name="Ma X."/>
            <person name="Wang X."/>
            <person name="Yssel A.E.J."/>
            <person name="Chaluvadi S.R."/>
            <person name="Johnson M."/>
            <person name="Gangashetty P."/>
            <person name="Hamidou F."/>
            <person name="Sanogo M.D."/>
            <person name="Zwaenepoel A."/>
            <person name="Wallace J."/>
            <person name="Van De Peer Y."/>
            <person name="Van Deynze A."/>
        </authorList>
    </citation>
    <scope>NUCLEOTIDE SEQUENCE</scope>
    <source>
        <tissue evidence="6">Leaves</tissue>
    </source>
</reference>
<accession>A0A835BN21</accession>
<organism evidence="6 7">
    <name type="scientific">Digitaria exilis</name>
    <dbReference type="NCBI Taxonomy" id="1010633"/>
    <lineage>
        <taxon>Eukaryota</taxon>
        <taxon>Viridiplantae</taxon>
        <taxon>Streptophyta</taxon>
        <taxon>Embryophyta</taxon>
        <taxon>Tracheophyta</taxon>
        <taxon>Spermatophyta</taxon>
        <taxon>Magnoliopsida</taxon>
        <taxon>Liliopsida</taxon>
        <taxon>Poales</taxon>
        <taxon>Poaceae</taxon>
        <taxon>PACMAD clade</taxon>
        <taxon>Panicoideae</taxon>
        <taxon>Panicodae</taxon>
        <taxon>Paniceae</taxon>
        <taxon>Anthephorinae</taxon>
        <taxon>Digitaria</taxon>
    </lineage>
</organism>
<feature type="region of interest" description="Disordered" evidence="5">
    <location>
        <begin position="233"/>
        <end position="343"/>
    </location>
</feature>
<evidence type="ECO:0000313" key="6">
    <source>
        <dbReference type="EMBL" id="KAF8705786.1"/>
    </source>
</evidence>
<dbReference type="AlphaFoldDB" id="A0A835BN21"/>
<keyword evidence="3 4" id="KW-0287">Flowering</keyword>
<proteinExistence type="inferred from homology"/>
<feature type="compositionally biased region" description="Acidic residues" evidence="5">
    <location>
        <begin position="259"/>
        <end position="292"/>
    </location>
</feature>
<evidence type="ECO:0000256" key="3">
    <source>
        <dbReference type="ARBA" id="ARBA00023089"/>
    </source>
</evidence>
<dbReference type="PANTHER" id="PTHR31791:SF10">
    <property type="entry name" value="FRIGIDA-LIKE PROTEIN"/>
    <property type="match status" value="1"/>
</dbReference>
<keyword evidence="7" id="KW-1185">Reference proteome</keyword>
<sequence length="602" mass="64485">MATTEGSAAAGEVRRLLAHLDSQQQLLADCHGAWSRALAHFASLEEDLASRSAALEEALAAADASTSESLAALDAREAAVPERLAEASAALSAALSAAVAEAEAESAAPPPADIRGALRWICRRMDAAALWRFVAARRRELTELRTEAGPAVASAVDPSRLVLDVVSDFLSAGEGAGEDQFWVLSMLLRSLFDSDSRKPPEIGDTLVESAVAVAKQWQERFGINMDKLASESQEVEMDEADVVQNSGATEKKEEHGDGGDQEEEEDPEELVQESGDEEEEPEEAEEPEEEIEKEAKEAKEEEADGKVPEEGEGEDKTGPEEEKGAGDETKETKKGDGHKGAPEQPEAQIFLHMVAAFGLKDKFDGEFLRRLFVANGRKKELARIACVLGFEESLGDIVEELIKSGNVVEAIYVAHEADLLEKFPPAPLLKAYVRDSSDKAQAVLKSGRHSSSALEEANNLEGNAYRSIIICVESCQLQSVFSTEIIKKKLAKIEKEKAERKKPGGPSRFQNKRSRGAAGSYPFPASKLKAARGSSSGFGPSFQNPVSRSFNYAAHAGYVNPAGGPPYYVPGRLGGVPYGGPGATYGGSPNFAAGSGQQPFRR</sequence>
<dbReference type="PANTHER" id="PTHR31791">
    <property type="entry name" value="FRIGIDA-LIKE PROTEIN 3-RELATED"/>
    <property type="match status" value="1"/>
</dbReference>
<evidence type="ECO:0000313" key="7">
    <source>
        <dbReference type="Proteomes" id="UP000636709"/>
    </source>
</evidence>
<name>A0A835BN21_9POAL</name>
<dbReference type="Pfam" id="PF07899">
    <property type="entry name" value="Frigida"/>
    <property type="match status" value="2"/>
</dbReference>
<keyword evidence="2 4" id="KW-0221">Differentiation</keyword>
<dbReference type="InterPro" id="IPR012474">
    <property type="entry name" value="Frigida"/>
</dbReference>
<feature type="region of interest" description="Disordered" evidence="5">
    <location>
        <begin position="494"/>
        <end position="521"/>
    </location>
</feature>
<evidence type="ECO:0000256" key="5">
    <source>
        <dbReference type="SAM" id="MobiDB-lite"/>
    </source>
</evidence>
<dbReference type="OrthoDB" id="1917867at2759"/>
<protein>
    <recommendedName>
        <fullName evidence="4">FRIGIDA-like protein</fullName>
    </recommendedName>
</protein>
<dbReference type="EMBL" id="JACEFO010001768">
    <property type="protein sequence ID" value="KAF8705786.1"/>
    <property type="molecule type" value="Genomic_DNA"/>
</dbReference>